<dbReference type="OrthoDB" id="4426339at2"/>
<dbReference type="SUPFAM" id="SSF69572">
    <property type="entry name" value="Activating enzymes of the ubiquitin-like proteins"/>
    <property type="match status" value="1"/>
</dbReference>
<sequence>MTDSLRDVIIPRRPRILPGLDVLERQADELQFGLDPRHAVRAPGLPPILMDILRNLDGTRSTKSLLTLAKSEHAERLRELLTGLTRRGLIEEAEPSSQSHSRNDEPDLWSLAVGRKRRDTVAQRAHCAVVVHGGGRLAAAVTTQLATAGVGHIDAEARGHVTPDDLGSGFTDRHVGMSRRQAIADTARRANPRVRTGRLRKNQLPDLVVLTDAVVPAPEVVSELMSDGIPHLVVKVRDGIGIVGPLVLPGRSSCLRCADLHRTSLDACWPRVAGQLAGRYQRADLSDVYAAAALAAGQALRILFPEDDPPPSWNGTLEINCHAGTMMRRDWIPHPHCGCGAR</sequence>
<keyword evidence="2" id="KW-1185">Reference proteome</keyword>
<dbReference type="RefSeq" id="WP_091810782.1">
    <property type="nucleotide sequence ID" value="NZ_CP016353.1"/>
</dbReference>
<name>A0A222VKR2_9PSEU</name>
<dbReference type="EMBL" id="FMZE01000016">
    <property type="protein sequence ID" value="SDE00604.1"/>
    <property type="molecule type" value="Genomic_DNA"/>
</dbReference>
<organism evidence="1 2">
    <name type="scientific">Prauserella marina</name>
    <dbReference type="NCBI Taxonomy" id="530584"/>
    <lineage>
        <taxon>Bacteria</taxon>
        <taxon>Bacillati</taxon>
        <taxon>Actinomycetota</taxon>
        <taxon>Actinomycetes</taxon>
        <taxon>Pseudonocardiales</taxon>
        <taxon>Pseudonocardiaceae</taxon>
        <taxon>Prauserella</taxon>
    </lineage>
</organism>
<accession>A0A222VKR2</accession>
<protein>
    <submittedName>
        <fullName evidence="1">ThiF family protein</fullName>
    </submittedName>
</protein>
<dbReference type="Gene3D" id="3.40.50.720">
    <property type="entry name" value="NAD(P)-binding Rossmann-like Domain"/>
    <property type="match status" value="1"/>
</dbReference>
<dbReference type="InterPro" id="IPR035985">
    <property type="entry name" value="Ubiquitin-activating_enz"/>
</dbReference>
<evidence type="ECO:0000313" key="1">
    <source>
        <dbReference type="EMBL" id="SDE00604.1"/>
    </source>
</evidence>
<dbReference type="KEGG" id="pmad:BAY61_04735"/>
<proteinExistence type="predicted"/>
<dbReference type="AlphaFoldDB" id="A0A222VKR2"/>
<dbReference type="GO" id="GO:0008641">
    <property type="term" value="F:ubiquitin-like modifier activating enzyme activity"/>
    <property type="evidence" value="ECO:0007669"/>
    <property type="project" value="InterPro"/>
</dbReference>
<gene>
    <name evidence="1" type="ORF">SAMN05421630_11651</name>
</gene>
<evidence type="ECO:0000313" key="2">
    <source>
        <dbReference type="Proteomes" id="UP000199494"/>
    </source>
</evidence>
<dbReference type="Proteomes" id="UP000199494">
    <property type="component" value="Unassembled WGS sequence"/>
</dbReference>
<reference evidence="1 2" key="1">
    <citation type="submission" date="2016-10" db="EMBL/GenBank/DDBJ databases">
        <authorList>
            <person name="de Groot N.N."/>
        </authorList>
    </citation>
    <scope>NUCLEOTIDE SEQUENCE [LARGE SCALE GENOMIC DNA]</scope>
    <source>
        <strain evidence="1 2">CGMCC 4.5506</strain>
    </source>
</reference>
<dbReference type="STRING" id="530584.SAMN05421630_11651"/>